<comment type="caution">
    <text evidence="2">The sequence shown here is derived from an EMBL/GenBank/DDBJ whole genome shotgun (WGS) entry which is preliminary data.</text>
</comment>
<name>A0ABV8T7V7_9GAMM</name>
<gene>
    <name evidence="2" type="ORF">ACFPN2_38105</name>
</gene>
<evidence type="ECO:0000259" key="1">
    <source>
        <dbReference type="Pfam" id="PF13226"/>
    </source>
</evidence>
<dbReference type="InterPro" id="IPR025115">
    <property type="entry name" value="DUF4034"/>
</dbReference>
<sequence>MSALHIETVGNPAVPFKALEQQVRRWQQQYPESPTSHIAMSELYLELAWAYRGSGSAATVRKEAWEPFYKNVALARQNLEAHKAIAAVDPRWYEAMLIVARAQGWGRDEFYRLLEEALQREPCFYQTYFAAIQYLLPKWHGDAREIEAFARWAVDRTAQLEGEGMYARIYWYASQAQFRLKLFERSEVVWPRMKQGFDDVVAKYPDTWNLSNYARFACLARDKETTREVMERIPSEALAEIWQPIQVWQGCWDWSHAGH</sequence>
<evidence type="ECO:0000313" key="3">
    <source>
        <dbReference type="Proteomes" id="UP001595904"/>
    </source>
</evidence>
<protein>
    <submittedName>
        <fullName evidence="2">DUF4034 domain-containing protein</fullName>
    </submittedName>
</protein>
<dbReference type="Pfam" id="PF13226">
    <property type="entry name" value="DUF4034"/>
    <property type="match status" value="1"/>
</dbReference>
<dbReference type="Proteomes" id="UP001595904">
    <property type="component" value="Unassembled WGS sequence"/>
</dbReference>
<evidence type="ECO:0000313" key="2">
    <source>
        <dbReference type="EMBL" id="MFC4314939.1"/>
    </source>
</evidence>
<proteinExistence type="predicted"/>
<dbReference type="EMBL" id="JBHSDU010000015">
    <property type="protein sequence ID" value="MFC4314939.1"/>
    <property type="molecule type" value="Genomic_DNA"/>
</dbReference>
<keyword evidence="3" id="KW-1185">Reference proteome</keyword>
<organism evidence="2 3">
    <name type="scientific">Steroidobacter flavus</name>
    <dbReference type="NCBI Taxonomy" id="1842136"/>
    <lineage>
        <taxon>Bacteria</taxon>
        <taxon>Pseudomonadati</taxon>
        <taxon>Pseudomonadota</taxon>
        <taxon>Gammaproteobacteria</taxon>
        <taxon>Steroidobacterales</taxon>
        <taxon>Steroidobacteraceae</taxon>
        <taxon>Steroidobacter</taxon>
    </lineage>
</organism>
<reference evidence="3" key="1">
    <citation type="journal article" date="2019" name="Int. J. Syst. Evol. Microbiol.">
        <title>The Global Catalogue of Microorganisms (GCM) 10K type strain sequencing project: providing services to taxonomists for standard genome sequencing and annotation.</title>
        <authorList>
            <consortium name="The Broad Institute Genomics Platform"/>
            <consortium name="The Broad Institute Genome Sequencing Center for Infectious Disease"/>
            <person name="Wu L."/>
            <person name="Ma J."/>
        </authorList>
    </citation>
    <scope>NUCLEOTIDE SEQUENCE [LARGE SCALE GENOMIC DNA]</scope>
    <source>
        <strain evidence="3">CGMCC 1.10759</strain>
    </source>
</reference>
<feature type="domain" description="DUF4034" evidence="1">
    <location>
        <begin position="3"/>
        <end position="66"/>
    </location>
</feature>
<accession>A0ABV8T7V7</accession>